<dbReference type="GO" id="GO:0005044">
    <property type="term" value="F:scavenger receptor activity"/>
    <property type="evidence" value="ECO:0007669"/>
    <property type="project" value="TreeGrafter"/>
</dbReference>
<comment type="similarity">
    <text evidence="3">Belongs to the CD36 family.</text>
</comment>
<evidence type="ECO:0000256" key="8">
    <source>
        <dbReference type="ARBA" id="ARBA00023180"/>
    </source>
</evidence>
<organism evidence="10 11">
    <name type="scientific">Chironomus riparius</name>
    <dbReference type="NCBI Taxonomy" id="315576"/>
    <lineage>
        <taxon>Eukaryota</taxon>
        <taxon>Metazoa</taxon>
        <taxon>Ecdysozoa</taxon>
        <taxon>Arthropoda</taxon>
        <taxon>Hexapoda</taxon>
        <taxon>Insecta</taxon>
        <taxon>Pterygota</taxon>
        <taxon>Neoptera</taxon>
        <taxon>Endopterygota</taxon>
        <taxon>Diptera</taxon>
        <taxon>Nematocera</taxon>
        <taxon>Chironomoidea</taxon>
        <taxon>Chironomidae</taxon>
        <taxon>Chironominae</taxon>
        <taxon>Chironomus</taxon>
    </lineage>
</organism>
<dbReference type="Proteomes" id="UP001153620">
    <property type="component" value="Chromosome 1"/>
</dbReference>
<evidence type="ECO:0000256" key="1">
    <source>
        <dbReference type="ARBA" id="ARBA00003156"/>
    </source>
</evidence>
<dbReference type="GO" id="GO:0005737">
    <property type="term" value="C:cytoplasm"/>
    <property type="evidence" value="ECO:0007669"/>
    <property type="project" value="TreeGrafter"/>
</dbReference>
<evidence type="ECO:0000256" key="4">
    <source>
        <dbReference type="ARBA" id="ARBA00022475"/>
    </source>
</evidence>
<sequence length="497" mass="56220">MGVCSVTAQKFWMVGSCTVILLLALVIALLWPTLSLKYLVYPKLKLTNGTLNYDNWKETPIPMYLEIYLFNWTNSDEIHNRSVKPNFVEMGPYVFHEKHIRTNISWSDDSTTVDFYQKRVWHFKPELSNGSLDDEITNINPLVAAVGYASRNLDSLTRLMVNTLFIDDLAPLFKTKKARELLFDGYDDELLHVLKANHDPKFPSIPFEKMGWFVERNNSETYDGKFRMFTGTDEITKLGNIEMWNGNTTTGLHTNSCSVVRGTSGELWPPIENHEKPGISIFAPDICRTIDLKYDSDFSKLGINGYKWIADDSVFDNGVKYPEMKCYCSADEKLCPDLAPGVFNASSCKYSSPAFISFPHFYLADKTYLADITGLKPNKTLHTFSIALEPQTGIPLSINAALQINILIKPWSGIFAFDNVPELFVPTLWFKQKADLTPELADQAKLAVMVPSLGVWIGYGLLGLGLLIATSALNCYIFRWRNSEDEEDGQDVPILDE</sequence>
<keyword evidence="11" id="KW-1185">Reference proteome</keyword>
<comment type="subcellular location">
    <subcellularLocation>
        <location evidence="2">Cell membrane</location>
    </subcellularLocation>
</comment>
<dbReference type="InterPro" id="IPR002159">
    <property type="entry name" value="CD36_fam"/>
</dbReference>
<keyword evidence="7 9" id="KW-0472">Membrane</keyword>
<evidence type="ECO:0000313" key="10">
    <source>
        <dbReference type="EMBL" id="CAG9798269.1"/>
    </source>
</evidence>
<feature type="transmembrane region" description="Helical" evidence="9">
    <location>
        <begin position="12"/>
        <end position="34"/>
    </location>
</feature>
<dbReference type="PANTHER" id="PTHR11923">
    <property type="entry name" value="SCAVENGER RECEPTOR CLASS B TYPE-1 SR-B1"/>
    <property type="match status" value="1"/>
</dbReference>
<reference evidence="10" key="2">
    <citation type="submission" date="2022-10" db="EMBL/GenBank/DDBJ databases">
        <authorList>
            <consortium name="ENA_rothamsted_submissions"/>
            <consortium name="culmorum"/>
            <person name="King R."/>
        </authorList>
    </citation>
    <scope>NUCLEOTIDE SEQUENCE</scope>
</reference>
<dbReference type="PRINTS" id="PR01609">
    <property type="entry name" value="CD36FAMILY"/>
</dbReference>
<comment type="function">
    <text evidence="1">Plays an olfactory role that is not restricted to pheromone sensitivity.</text>
</comment>
<evidence type="ECO:0000256" key="7">
    <source>
        <dbReference type="ARBA" id="ARBA00023136"/>
    </source>
</evidence>
<evidence type="ECO:0000256" key="2">
    <source>
        <dbReference type="ARBA" id="ARBA00004236"/>
    </source>
</evidence>
<keyword evidence="5 9" id="KW-0812">Transmembrane</keyword>
<keyword evidence="4" id="KW-1003">Cell membrane</keyword>
<accession>A0A9N9RK07</accession>
<evidence type="ECO:0000256" key="5">
    <source>
        <dbReference type="ARBA" id="ARBA00022692"/>
    </source>
</evidence>
<name>A0A9N9RK07_9DIPT</name>
<dbReference type="EMBL" id="OU895877">
    <property type="protein sequence ID" value="CAG9798269.1"/>
    <property type="molecule type" value="Genomic_DNA"/>
</dbReference>
<evidence type="ECO:0000256" key="9">
    <source>
        <dbReference type="SAM" id="Phobius"/>
    </source>
</evidence>
<protein>
    <recommendedName>
        <fullName evidence="12">Protein croquemort</fullName>
    </recommendedName>
</protein>
<evidence type="ECO:0000256" key="3">
    <source>
        <dbReference type="ARBA" id="ARBA00010532"/>
    </source>
</evidence>
<dbReference type="AlphaFoldDB" id="A0A9N9RK07"/>
<keyword evidence="8" id="KW-0325">Glycoprotein</keyword>
<evidence type="ECO:0000256" key="6">
    <source>
        <dbReference type="ARBA" id="ARBA00022989"/>
    </source>
</evidence>
<keyword evidence="6 9" id="KW-1133">Transmembrane helix</keyword>
<dbReference type="PANTHER" id="PTHR11923:SF114">
    <property type="entry name" value="FI02050P-RELATED"/>
    <property type="match status" value="1"/>
</dbReference>
<reference evidence="10" key="1">
    <citation type="submission" date="2022-01" db="EMBL/GenBank/DDBJ databases">
        <authorList>
            <person name="King R."/>
        </authorList>
    </citation>
    <scope>NUCLEOTIDE SEQUENCE</scope>
</reference>
<feature type="transmembrane region" description="Helical" evidence="9">
    <location>
        <begin position="453"/>
        <end position="477"/>
    </location>
</feature>
<gene>
    <name evidence="10" type="ORF">CHIRRI_LOCUS1253</name>
</gene>
<dbReference type="Pfam" id="PF01130">
    <property type="entry name" value="CD36"/>
    <property type="match status" value="1"/>
</dbReference>
<dbReference type="GO" id="GO:0005886">
    <property type="term" value="C:plasma membrane"/>
    <property type="evidence" value="ECO:0007669"/>
    <property type="project" value="UniProtKB-SubCell"/>
</dbReference>
<proteinExistence type="inferred from homology"/>
<evidence type="ECO:0000313" key="11">
    <source>
        <dbReference type="Proteomes" id="UP001153620"/>
    </source>
</evidence>
<evidence type="ECO:0008006" key="12">
    <source>
        <dbReference type="Google" id="ProtNLM"/>
    </source>
</evidence>
<dbReference type="OrthoDB" id="514335at2759"/>